<evidence type="ECO:0000256" key="6">
    <source>
        <dbReference type="ARBA" id="ARBA00022989"/>
    </source>
</evidence>
<dbReference type="OrthoDB" id="2526284at2759"/>
<accession>A0A914A6X4</accession>
<evidence type="ECO:0000256" key="5">
    <source>
        <dbReference type="ARBA" id="ARBA00022692"/>
    </source>
</evidence>
<keyword evidence="6" id="KW-1133">Transmembrane helix</keyword>
<reference evidence="9" key="1">
    <citation type="submission" date="2022-11" db="UniProtKB">
        <authorList>
            <consortium name="EnsemblMetazoa"/>
        </authorList>
    </citation>
    <scope>IDENTIFICATION</scope>
</reference>
<evidence type="ECO:0000313" key="10">
    <source>
        <dbReference type="Proteomes" id="UP000887568"/>
    </source>
</evidence>
<dbReference type="OMA" id="HYFKIHG"/>
<dbReference type="GO" id="GO:0016020">
    <property type="term" value="C:membrane"/>
    <property type="evidence" value="ECO:0007669"/>
    <property type="project" value="UniProtKB-SubCell"/>
</dbReference>
<dbReference type="InterPro" id="IPR008166">
    <property type="entry name" value="Glyco_transf_92"/>
</dbReference>
<dbReference type="AlphaFoldDB" id="A0A914A6X4"/>
<keyword evidence="5" id="KW-0812">Transmembrane</keyword>
<dbReference type="GO" id="GO:0005737">
    <property type="term" value="C:cytoplasm"/>
    <property type="evidence" value="ECO:0007669"/>
    <property type="project" value="TreeGrafter"/>
</dbReference>
<comment type="subcellular location">
    <subcellularLocation>
        <location evidence="1">Membrane</location>
        <topology evidence="1">Single-pass membrane protein</topology>
    </subcellularLocation>
</comment>
<dbReference type="EnsemblMetazoa" id="XM_038203620.1">
    <property type="protein sequence ID" value="XP_038059548.1"/>
    <property type="gene ID" value="LOC119730633"/>
</dbReference>
<dbReference type="EC" id="2.4.1.-" evidence="8"/>
<evidence type="ECO:0000256" key="3">
    <source>
        <dbReference type="ARBA" id="ARBA00022676"/>
    </source>
</evidence>
<evidence type="ECO:0000256" key="8">
    <source>
        <dbReference type="RuleBase" id="RU366017"/>
    </source>
</evidence>
<evidence type="ECO:0000256" key="7">
    <source>
        <dbReference type="ARBA" id="ARBA00023136"/>
    </source>
</evidence>
<organism evidence="9 10">
    <name type="scientific">Patiria miniata</name>
    <name type="common">Bat star</name>
    <name type="synonym">Asterina miniata</name>
    <dbReference type="NCBI Taxonomy" id="46514"/>
    <lineage>
        <taxon>Eukaryota</taxon>
        <taxon>Metazoa</taxon>
        <taxon>Echinodermata</taxon>
        <taxon>Eleutherozoa</taxon>
        <taxon>Asterozoa</taxon>
        <taxon>Asteroidea</taxon>
        <taxon>Valvatacea</taxon>
        <taxon>Valvatida</taxon>
        <taxon>Asterinidae</taxon>
        <taxon>Patiria</taxon>
    </lineage>
</organism>
<comment type="similarity">
    <text evidence="2 8">Belongs to the glycosyltransferase 92 family.</text>
</comment>
<evidence type="ECO:0000256" key="1">
    <source>
        <dbReference type="ARBA" id="ARBA00004167"/>
    </source>
</evidence>
<name>A0A914A6X4_PATMI</name>
<dbReference type="PANTHER" id="PTHR21461">
    <property type="entry name" value="GLYCOSYLTRANSFERASE FAMILY 92 PROTEIN"/>
    <property type="match status" value="1"/>
</dbReference>
<evidence type="ECO:0000256" key="4">
    <source>
        <dbReference type="ARBA" id="ARBA00022679"/>
    </source>
</evidence>
<evidence type="ECO:0000256" key="2">
    <source>
        <dbReference type="ARBA" id="ARBA00007647"/>
    </source>
</evidence>
<dbReference type="PANTHER" id="PTHR21461:SF87">
    <property type="entry name" value="GH12965P"/>
    <property type="match status" value="1"/>
</dbReference>
<keyword evidence="3 8" id="KW-0328">Glycosyltransferase</keyword>
<dbReference type="Proteomes" id="UP000887568">
    <property type="component" value="Unplaced"/>
</dbReference>
<dbReference type="GO" id="GO:0016757">
    <property type="term" value="F:glycosyltransferase activity"/>
    <property type="evidence" value="ECO:0007669"/>
    <property type="project" value="UniProtKB-UniRule"/>
</dbReference>
<keyword evidence="7" id="KW-0472">Membrane</keyword>
<dbReference type="Pfam" id="PF01697">
    <property type="entry name" value="Glyco_transf_92"/>
    <property type="match status" value="1"/>
</dbReference>
<protein>
    <recommendedName>
        <fullName evidence="8">Glycosyltransferase family 92 protein</fullName>
        <ecNumber evidence="8">2.4.1.-</ecNumber>
    </recommendedName>
</protein>
<keyword evidence="4 8" id="KW-0808">Transferase</keyword>
<sequence>LPTSDQEAGSDVGARSWVKLTGRKLLMHIGLTDSICDSSGARHLPEFGRGCYLRDKLTCSGLPTLHSAFAESTRGELVFVGVKRRDEAWDKEQFICEFPNGEMTLTDPVVRDYRSFGNGYPQYLVVITCPMPPSISDEVNRRGIRRFRVNFRLASDPRYAYTGVPVCLTESHRRELTLCTMVKDMGKYIPDWLFYYKNLGVEHVYIYDNDPRTTMPEDLRGYLDTGFVTLIPWAHTPSPDKTYLEVQIAHENDCLWRLRHNTEWVLKVDVDEFVQPMDPNRTRITDYLTDPRLKSLATIKLRNWFFGRPPNSKKKIVAARTVFERNPWRVPDATPENRGRDKCIVRPINVHYFKIHGVKIGGDTLTLDPEDDLRLVHYRKDNPRHRGFRMRQLVKDASMIEIWKKMTSGRDVSPELFKQHTDASLP</sequence>
<dbReference type="RefSeq" id="XP_038059548.1">
    <property type="nucleotide sequence ID" value="XM_038203620.1"/>
</dbReference>
<evidence type="ECO:0000313" key="9">
    <source>
        <dbReference type="EnsemblMetazoa" id="XP_038059548.1"/>
    </source>
</evidence>
<keyword evidence="10" id="KW-1185">Reference proteome</keyword>
<dbReference type="GeneID" id="119730633"/>
<proteinExistence type="inferred from homology"/>